<sequence>MFNKIGKILGTISLIIGAIGISTAFAESSLTWSPPDSEVVNGYRLYYGTSPGSHPEKTEVGPSDHCALSDLSLKESTTYYFVVRAYNDTGESTDSNEVAWTSGDATPPMPPQAISVE</sequence>
<feature type="compositionally biased region" description="Polar residues" evidence="1">
    <location>
        <begin position="90"/>
        <end position="99"/>
    </location>
</feature>
<dbReference type="InterPro" id="IPR036116">
    <property type="entry name" value="FN3_sf"/>
</dbReference>
<feature type="region of interest" description="Disordered" evidence="1">
    <location>
        <begin position="90"/>
        <end position="117"/>
    </location>
</feature>
<evidence type="ECO:0000259" key="2">
    <source>
        <dbReference type="PROSITE" id="PS50853"/>
    </source>
</evidence>
<feature type="domain" description="Fibronectin type-III" evidence="2">
    <location>
        <begin position="11"/>
        <end position="109"/>
    </location>
</feature>
<dbReference type="Proteomes" id="UP000288096">
    <property type="component" value="Unassembled WGS sequence"/>
</dbReference>
<dbReference type="CDD" id="cd00063">
    <property type="entry name" value="FN3"/>
    <property type="match status" value="1"/>
</dbReference>
<reference evidence="4" key="2">
    <citation type="submission" date="2019-01" db="EMBL/GenBank/DDBJ databases">
        <title>Genome sequence of Desulfonema ishimotonii strain Tokyo 01.</title>
        <authorList>
            <person name="Fukui M."/>
        </authorList>
    </citation>
    <scope>NUCLEOTIDE SEQUENCE [LARGE SCALE GENOMIC DNA]</scope>
    <source>
        <strain evidence="4">Tokyo 01</strain>
    </source>
</reference>
<dbReference type="InterPro" id="IPR003961">
    <property type="entry name" value="FN3_dom"/>
</dbReference>
<dbReference type="EMBL" id="BEXT01000001">
    <property type="protein sequence ID" value="GBC59832.1"/>
    <property type="molecule type" value="Genomic_DNA"/>
</dbReference>
<dbReference type="SUPFAM" id="SSF49265">
    <property type="entry name" value="Fibronectin type III"/>
    <property type="match status" value="1"/>
</dbReference>
<comment type="caution">
    <text evidence="3">The sequence shown here is derived from an EMBL/GenBank/DDBJ whole genome shotgun (WGS) entry which is preliminary data.</text>
</comment>
<organism evidence="3 4">
    <name type="scientific">Desulfonema ishimotonii</name>
    <dbReference type="NCBI Taxonomy" id="45657"/>
    <lineage>
        <taxon>Bacteria</taxon>
        <taxon>Pseudomonadati</taxon>
        <taxon>Thermodesulfobacteriota</taxon>
        <taxon>Desulfobacteria</taxon>
        <taxon>Desulfobacterales</taxon>
        <taxon>Desulfococcaceae</taxon>
        <taxon>Desulfonema</taxon>
    </lineage>
</organism>
<dbReference type="Gene3D" id="2.60.40.10">
    <property type="entry name" value="Immunoglobulins"/>
    <property type="match status" value="1"/>
</dbReference>
<gene>
    <name evidence="3" type="ORF">DENIS_0773</name>
</gene>
<dbReference type="RefSeq" id="WP_124327311.1">
    <property type="nucleotide sequence ID" value="NZ_BEXT01000001.1"/>
</dbReference>
<dbReference type="PROSITE" id="PS50853">
    <property type="entry name" value="FN3"/>
    <property type="match status" value="1"/>
</dbReference>
<keyword evidence="4" id="KW-1185">Reference proteome</keyword>
<dbReference type="InterPro" id="IPR013783">
    <property type="entry name" value="Ig-like_fold"/>
</dbReference>
<accession>A0A401FS85</accession>
<dbReference type="Pfam" id="PF00041">
    <property type="entry name" value="fn3"/>
    <property type="match status" value="1"/>
</dbReference>
<evidence type="ECO:0000313" key="3">
    <source>
        <dbReference type="EMBL" id="GBC59832.1"/>
    </source>
</evidence>
<dbReference type="OrthoDB" id="5414888at2"/>
<dbReference type="AlphaFoldDB" id="A0A401FS85"/>
<proteinExistence type="predicted"/>
<evidence type="ECO:0000256" key="1">
    <source>
        <dbReference type="SAM" id="MobiDB-lite"/>
    </source>
</evidence>
<protein>
    <recommendedName>
        <fullName evidence="2">Fibronectin type-III domain-containing protein</fullName>
    </recommendedName>
</protein>
<name>A0A401FS85_9BACT</name>
<reference evidence="4" key="1">
    <citation type="submission" date="2017-11" db="EMBL/GenBank/DDBJ databases">
        <authorList>
            <person name="Watanabe M."/>
            <person name="Kojima H."/>
        </authorList>
    </citation>
    <scope>NUCLEOTIDE SEQUENCE [LARGE SCALE GENOMIC DNA]</scope>
    <source>
        <strain evidence="4">Tokyo 01</strain>
    </source>
</reference>
<evidence type="ECO:0000313" key="4">
    <source>
        <dbReference type="Proteomes" id="UP000288096"/>
    </source>
</evidence>